<evidence type="ECO:0000256" key="7">
    <source>
        <dbReference type="ARBA" id="ARBA00023170"/>
    </source>
</evidence>
<keyword evidence="6" id="KW-0472">Membrane</keyword>
<evidence type="ECO:0000313" key="10">
    <source>
        <dbReference type="EMBL" id="MPM75895.1"/>
    </source>
</evidence>
<dbReference type="GO" id="GO:0015344">
    <property type="term" value="F:siderophore uptake transmembrane transporter activity"/>
    <property type="evidence" value="ECO:0007669"/>
    <property type="project" value="TreeGrafter"/>
</dbReference>
<keyword evidence="5" id="KW-0798">TonB box</keyword>
<keyword evidence="3" id="KW-0812">Transmembrane</keyword>
<comment type="subcellular location">
    <subcellularLocation>
        <location evidence="1">Cell outer membrane</location>
        <topology evidence="1">Multi-pass membrane protein</topology>
    </subcellularLocation>
</comment>
<evidence type="ECO:0000256" key="2">
    <source>
        <dbReference type="ARBA" id="ARBA00022448"/>
    </source>
</evidence>
<dbReference type="InterPro" id="IPR036942">
    <property type="entry name" value="Beta-barrel_TonB_sf"/>
</dbReference>
<evidence type="ECO:0000256" key="4">
    <source>
        <dbReference type="ARBA" id="ARBA00022729"/>
    </source>
</evidence>
<dbReference type="PANTHER" id="PTHR30069">
    <property type="entry name" value="TONB-DEPENDENT OUTER MEMBRANE RECEPTOR"/>
    <property type="match status" value="1"/>
</dbReference>
<dbReference type="AlphaFoldDB" id="A0A645CG68"/>
<evidence type="ECO:0000256" key="8">
    <source>
        <dbReference type="ARBA" id="ARBA00023237"/>
    </source>
</evidence>
<dbReference type="PANTHER" id="PTHR30069:SF29">
    <property type="entry name" value="HEMOGLOBIN AND HEMOGLOBIN-HAPTOGLOBIN-BINDING PROTEIN 1-RELATED"/>
    <property type="match status" value="1"/>
</dbReference>
<reference evidence="10" key="1">
    <citation type="submission" date="2019-08" db="EMBL/GenBank/DDBJ databases">
        <authorList>
            <person name="Kucharzyk K."/>
            <person name="Murdoch R.W."/>
            <person name="Higgins S."/>
            <person name="Loffler F."/>
        </authorList>
    </citation>
    <scope>NUCLEOTIDE SEQUENCE</scope>
</reference>
<gene>
    <name evidence="10" type="ORF">SDC9_122889</name>
</gene>
<dbReference type="Gene3D" id="2.40.170.20">
    <property type="entry name" value="TonB-dependent receptor, beta-barrel domain"/>
    <property type="match status" value="1"/>
</dbReference>
<dbReference type="InterPro" id="IPR039426">
    <property type="entry name" value="TonB-dep_rcpt-like"/>
</dbReference>
<keyword evidence="7" id="KW-0675">Receptor</keyword>
<evidence type="ECO:0000256" key="3">
    <source>
        <dbReference type="ARBA" id="ARBA00022692"/>
    </source>
</evidence>
<sequence length="450" mass="50502">MPRYDRLSQMSGGNLTYAEWFYGPQTRALGALSFETEAFRFADNARFTASYQSISEDRISRKFNKGTRKHQEETVDVMGFYADLTKNVNAHEFRYGLEVRSDNAESVAFGEDVETGEIAYDQVSRYPDDYNKMLNAAAYLSHAWELNDKWVSSQGIRFTHVTLESAWTDTMMVLTGFPFDKTLEQTNNALSGNIGFVYKAGKGWRLAVNGASGFRAPNVDDVGKVNDSNSGDNLLIIPSPDLKPEISYTGEFTVGKLFNNKVWFENTVFYTFLDNAIVKRPVQLNGADSVLFDGTMCEVQANTNAGSAYVYGVQSSLTAEVTRHFSIRSYLNWTYGRVDDDTPLDHIPPAFGQTSFRLNMDKFMGEFYIRYSAAKRLEDYSPSGEDNIAYATAYGNPAWTTLNVRASYQINSSLQFQAGVENIMDVHYRKFASGLSSAGRNLIVALRATF</sequence>
<proteinExistence type="predicted"/>
<evidence type="ECO:0000259" key="9">
    <source>
        <dbReference type="Pfam" id="PF00593"/>
    </source>
</evidence>
<feature type="domain" description="TonB-dependent receptor-like beta-barrel" evidence="9">
    <location>
        <begin position="13"/>
        <end position="423"/>
    </location>
</feature>
<dbReference type="PROSITE" id="PS01156">
    <property type="entry name" value="TONB_DEPENDENT_REC_2"/>
    <property type="match status" value="1"/>
</dbReference>
<dbReference type="GO" id="GO:0044718">
    <property type="term" value="P:siderophore transmembrane transport"/>
    <property type="evidence" value="ECO:0007669"/>
    <property type="project" value="TreeGrafter"/>
</dbReference>
<evidence type="ECO:0000256" key="1">
    <source>
        <dbReference type="ARBA" id="ARBA00004571"/>
    </source>
</evidence>
<dbReference type="InterPro" id="IPR010917">
    <property type="entry name" value="TonB_rcpt_CS"/>
</dbReference>
<comment type="caution">
    <text evidence="10">The sequence shown here is derived from an EMBL/GenBank/DDBJ whole genome shotgun (WGS) entry which is preliminary data.</text>
</comment>
<keyword evidence="2" id="KW-0813">Transport</keyword>
<keyword evidence="8" id="KW-0998">Cell outer membrane</keyword>
<protein>
    <recommendedName>
        <fullName evidence="9">TonB-dependent receptor-like beta-barrel domain-containing protein</fullName>
    </recommendedName>
</protein>
<dbReference type="InterPro" id="IPR000531">
    <property type="entry name" value="Beta-barrel_TonB"/>
</dbReference>
<organism evidence="10">
    <name type="scientific">bioreactor metagenome</name>
    <dbReference type="NCBI Taxonomy" id="1076179"/>
    <lineage>
        <taxon>unclassified sequences</taxon>
        <taxon>metagenomes</taxon>
        <taxon>ecological metagenomes</taxon>
    </lineage>
</organism>
<evidence type="ECO:0000256" key="6">
    <source>
        <dbReference type="ARBA" id="ARBA00023136"/>
    </source>
</evidence>
<keyword evidence="4" id="KW-0732">Signal</keyword>
<dbReference type="SUPFAM" id="SSF56935">
    <property type="entry name" value="Porins"/>
    <property type="match status" value="1"/>
</dbReference>
<accession>A0A645CG68</accession>
<dbReference type="GO" id="GO:0009279">
    <property type="term" value="C:cell outer membrane"/>
    <property type="evidence" value="ECO:0007669"/>
    <property type="project" value="UniProtKB-SubCell"/>
</dbReference>
<dbReference type="EMBL" id="VSSQ01026938">
    <property type="protein sequence ID" value="MPM75895.1"/>
    <property type="molecule type" value="Genomic_DNA"/>
</dbReference>
<evidence type="ECO:0000256" key="5">
    <source>
        <dbReference type="ARBA" id="ARBA00023077"/>
    </source>
</evidence>
<name>A0A645CG68_9ZZZZ</name>
<dbReference type="Pfam" id="PF00593">
    <property type="entry name" value="TonB_dep_Rec_b-barrel"/>
    <property type="match status" value="1"/>
</dbReference>